<sequence>MPSSCDTTIPTFRPAATSYIFTAAAAPKGKRGSRCPFSAARMFAPIAGRFPRGLGSPGSKMPGSASPCPPACRAKRRRSATGSPQIPAVNGPGYAVSATAPRWPPVFCSAIRGPIAASS</sequence>
<feature type="region of interest" description="Disordered" evidence="1">
    <location>
        <begin position="51"/>
        <end position="91"/>
    </location>
</feature>
<evidence type="ECO:0000313" key="2">
    <source>
        <dbReference type="EMBL" id="MFB9075184.1"/>
    </source>
</evidence>
<name>A0ABV5G965_9MICC</name>
<dbReference type="EMBL" id="JBHMFI010000020">
    <property type="protein sequence ID" value="MFB9075184.1"/>
    <property type="molecule type" value="Genomic_DNA"/>
</dbReference>
<reference evidence="2 3" key="1">
    <citation type="submission" date="2024-09" db="EMBL/GenBank/DDBJ databases">
        <authorList>
            <person name="Sun Q."/>
            <person name="Mori K."/>
        </authorList>
    </citation>
    <scope>NUCLEOTIDE SEQUENCE [LARGE SCALE GENOMIC DNA]</scope>
    <source>
        <strain evidence="2 3">CCM 7609</strain>
    </source>
</reference>
<evidence type="ECO:0000256" key="1">
    <source>
        <dbReference type="SAM" id="MobiDB-lite"/>
    </source>
</evidence>
<comment type="caution">
    <text evidence="2">The sequence shown here is derived from an EMBL/GenBank/DDBJ whole genome shotgun (WGS) entry which is preliminary data.</text>
</comment>
<keyword evidence="3" id="KW-1185">Reference proteome</keyword>
<proteinExistence type="predicted"/>
<dbReference type="Proteomes" id="UP001589575">
    <property type="component" value="Unassembled WGS sequence"/>
</dbReference>
<accession>A0ABV5G965</accession>
<protein>
    <submittedName>
        <fullName evidence="2">Uncharacterized protein</fullName>
    </submittedName>
</protein>
<gene>
    <name evidence="2" type="ORF">ACFFX0_30015</name>
</gene>
<organism evidence="2 3">
    <name type="scientific">Citricoccus parietis</name>
    <dbReference type="NCBI Taxonomy" id="592307"/>
    <lineage>
        <taxon>Bacteria</taxon>
        <taxon>Bacillati</taxon>
        <taxon>Actinomycetota</taxon>
        <taxon>Actinomycetes</taxon>
        <taxon>Micrococcales</taxon>
        <taxon>Micrococcaceae</taxon>
        <taxon>Citricoccus</taxon>
    </lineage>
</organism>
<evidence type="ECO:0000313" key="3">
    <source>
        <dbReference type="Proteomes" id="UP001589575"/>
    </source>
</evidence>